<protein>
    <submittedName>
        <fullName evidence="4">Histidine kinase</fullName>
    </submittedName>
</protein>
<dbReference type="InterPro" id="IPR000644">
    <property type="entry name" value="CBS_dom"/>
</dbReference>
<reference evidence="4 5" key="1">
    <citation type="submission" date="2018-03" db="EMBL/GenBank/DDBJ databases">
        <title>Ahniella affigens gen. nov., sp. nov., a gammaproteobacterium isolated from sandy soil near a stream.</title>
        <authorList>
            <person name="Ko Y."/>
            <person name="Kim J.-H."/>
        </authorList>
    </citation>
    <scope>NUCLEOTIDE SEQUENCE [LARGE SCALE GENOMIC DNA]</scope>
    <source>
        <strain evidence="4 5">D13</strain>
    </source>
</reference>
<feature type="domain" description="CBS" evidence="3">
    <location>
        <begin position="76"/>
        <end position="131"/>
    </location>
</feature>
<dbReference type="OrthoDB" id="9807125at2"/>
<evidence type="ECO:0000256" key="2">
    <source>
        <dbReference type="PROSITE-ProRule" id="PRU00703"/>
    </source>
</evidence>
<name>A0A2P1PVJ8_9GAMM</name>
<dbReference type="Gene3D" id="3.10.580.10">
    <property type="entry name" value="CBS-domain"/>
    <property type="match status" value="1"/>
</dbReference>
<dbReference type="PANTHER" id="PTHR43080">
    <property type="entry name" value="CBS DOMAIN-CONTAINING PROTEIN CBSX3, MITOCHONDRIAL"/>
    <property type="match status" value="1"/>
</dbReference>
<evidence type="ECO:0000259" key="3">
    <source>
        <dbReference type="PROSITE" id="PS51371"/>
    </source>
</evidence>
<accession>A0A2P1PVJ8</accession>
<dbReference type="InterPro" id="IPR051257">
    <property type="entry name" value="Diverse_CBS-Domain"/>
</dbReference>
<dbReference type="AlphaFoldDB" id="A0A2P1PVJ8"/>
<gene>
    <name evidence="4" type="ORF">C7S18_17425</name>
</gene>
<dbReference type="Pfam" id="PF00571">
    <property type="entry name" value="CBS"/>
    <property type="match status" value="2"/>
</dbReference>
<dbReference type="SUPFAM" id="SSF54631">
    <property type="entry name" value="CBS-domain pair"/>
    <property type="match status" value="1"/>
</dbReference>
<dbReference type="RefSeq" id="WP_106892769.1">
    <property type="nucleotide sequence ID" value="NZ_CP027860.1"/>
</dbReference>
<keyword evidence="1 2" id="KW-0129">CBS domain</keyword>
<dbReference type="InterPro" id="IPR046342">
    <property type="entry name" value="CBS_dom_sf"/>
</dbReference>
<dbReference type="InterPro" id="IPR044725">
    <property type="entry name" value="CBSX3_CBS_dom"/>
</dbReference>
<dbReference type="SMART" id="SM00116">
    <property type="entry name" value="CBS"/>
    <property type="match status" value="2"/>
</dbReference>
<dbReference type="EMBL" id="CP027860">
    <property type="protein sequence ID" value="AVP98850.1"/>
    <property type="molecule type" value="Genomic_DNA"/>
</dbReference>
<feature type="domain" description="CBS" evidence="3">
    <location>
        <begin position="11"/>
        <end position="67"/>
    </location>
</feature>
<evidence type="ECO:0000256" key="1">
    <source>
        <dbReference type="ARBA" id="ARBA00023122"/>
    </source>
</evidence>
<dbReference type="CDD" id="cd04623">
    <property type="entry name" value="CBS_pair_bac_euk"/>
    <property type="match status" value="1"/>
</dbReference>
<dbReference type="PANTHER" id="PTHR43080:SF2">
    <property type="entry name" value="CBS DOMAIN-CONTAINING PROTEIN"/>
    <property type="match status" value="1"/>
</dbReference>
<keyword evidence="4" id="KW-0808">Transferase</keyword>
<keyword evidence="5" id="KW-1185">Reference proteome</keyword>
<sequence length="142" mass="15785">MAKVADLLHHKSPEVWSIAPDEPVLAAIQMMADRNVGALCVVKGGALVGVISERDYARKVVLRGRSSAETEVWEIMSSPVITVSPEDSIKTCQLLMTERKIRHLPVLSDGRLVGMLSIGDLVRRIIEEQQLELEHMRQYIAS</sequence>
<keyword evidence="4" id="KW-0418">Kinase</keyword>
<organism evidence="4 5">
    <name type="scientific">Ahniella affigens</name>
    <dbReference type="NCBI Taxonomy" id="2021234"/>
    <lineage>
        <taxon>Bacteria</taxon>
        <taxon>Pseudomonadati</taxon>
        <taxon>Pseudomonadota</taxon>
        <taxon>Gammaproteobacteria</taxon>
        <taxon>Lysobacterales</taxon>
        <taxon>Rhodanobacteraceae</taxon>
        <taxon>Ahniella</taxon>
    </lineage>
</organism>
<reference evidence="4 5" key="2">
    <citation type="submission" date="2018-03" db="EMBL/GenBank/DDBJ databases">
        <authorList>
            <person name="Keele B.F."/>
        </authorList>
    </citation>
    <scope>NUCLEOTIDE SEQUENCE [LARGE SCALE GENOMIC DNA]</scope>
    <source>
        <strain evidence="4 5">D13</strain>
    </source>
</reference>
<dbReference type="Proteomes" id="UP000241074">
    <property type="component" value="Chromosome"/>
</dbReference>
<dbReference type="KEGG" id="xba:C7S18_17425"/>
<evidence type="ECO:0000313" key="4">
    <source>
        <dbReference type="EMBL" id="AVP98850.1"/>
    </source>
</evidence>
<evidence type="ECO:0000313" key="5">
    <source>
        <dbReference type="Proteomes" id="UP000241074"/>
    </source>
</evidence>
<dbReference type="GO" id="GO:0016301">
    <property type="term" value="F:kinase activity"/>
    <property type="evidence" value="ECO:0007669"/>
    <property type="project" value="UniProtKB-KW"/>
</dbReference>
<dbReference type="PROSITE" id="PS51371">
    <property type="entry name" value="CBS"/>
    <property type="match status" value="2"/>
</dbReference>
<proteinExistence type="predicted"/>